<sequence length="260" mass="29190">MFARERKEELLAYMRIHKKAGIHELSEEFHVTGATIRSDLSELEKEGHLIRTHGGALLKEEEVTKEAFLASRWNLNPDKKRIIAEGAKEYVSEGDIILIDSGSTMLEFAKVLTDFNDLKVVTNDLNIALELQKKPSIQVILIGGTVRNQFDCTFGSLGIEFLERISVDKLFLSPNALSVSKGLTTPNEETAAMKRAMMKTATEAYMLCDSTKIGRKTFCRFARLCDFQYLITDDGIGNADKKELEKQGMKVKVCRMKTGS</sequence>
<dbReference type="SUPFAM" id="SSF100950">
    <property type="entry name" value="NagB/RpiA/CoA transferase-like"/>
    <property type="match status" value="1"/>
</dbReference>
<evidence type="ECO:0000259" key="3">
    <source>
        <dbReference type="PROSITE" id="PS51000"/>
    </source>
</evidence>
<dbReference type="Pfam" id="PF00455">
    <property type="entry name" value="DeoRC"/>
    <property type="match status" value="1"/>
</dbReference>
<dbReference type="InterPro" id="IPR001034">
    <property type="entry name" value="DeoR_HTH"/>
</dbReference>
<evidence type="ECO:0000313" key="4">
    <source>
        <dbReference type="EMBL" id="QCP36545.1"/>
    </source>
</evidence>
<reference evidence="4 5" key="1">
    <citation type="submission" date="2019-05" db="EMBL/GenBank/DDBJ databases">
        <title>Complete genome sequencing of Anaerostipes rhamnosivorans.</title>
        <authorList>
            <person name="Bui T.P.N."/>
            <person name="de Vos W.M."/>
        </authorList>
    </citation>
    <scope>NUCLEOTIDE SEQUENCE [LARGE SCALE GENOMIC DNA]</scope>
    <source>
        <strain evidence="4 5">1y2</strain>
    </source>
</reference>
<dbReference type="PRINTS" id="PR00037">
    <property type="entry name" value="HTHLACR"/>
</dbReference>
<dbReference type="Pfam" id="PF08220">
    <property type="entry name" value="HTH_DeoR"/>
    <property type="match status" value="1"/>
</dbReference>
<dbReference type="SUPFAM" id="SSF46785">
    <property type="entry name" value="Winged helix' DNA-binding domain"/>
    <property type="match status" value="1"/>
</dbReference>
<keyword evidence="1" id="KW-0805">Transcription regulation</keyword>
<dbReference type="RefSeq" id="WP_137329754.1">
    <property type="nucleotide sequence ID" value="NZ_CP040058.1"/>
</dbReference>
<organism evidence="4 5">
    <name type="scientific">Anaerostipes rhamnosivorans</name>
    <dbReference type="NCBI Taxonomy" id="1229621"/>
    <lineage>
        <taxon>Bacteria</taxon>
        <taxon>Bacillati</taxon>
        <taxon>Bacillota</taxon>
        <taxon>Clostridia</taxon>
        <taxon>Lachnospirales</taxon>
        <taxon>Lachnospiraceae</taxon>
        <taxon>Anaerostipes</taxon>
    </lineage>
</organism>
<dbReference type="SMART" id="SM01134">
    <property type="entry name" value="DeoRC"/>
    <property type="match status" value="1"/>
</dbReference>
<feature type="domain" description="HTH deoR-type" evidence="3">
    <location>
        <begin position="3"/>
        <end position="58"/>
    </location>
</feature>
<accession>A0A4P8II50</accession>
<dbReference type="InterPro" id="IPR037171">
    <property type="entry name" value="NagB/RpiA_transferase-like"/>
</dbReference>
<protein>
    <submittedName>
        <fullName evidence="4">Transcriptional regulator of sugar metabolism</fullName>
    </submittedName>
</protein>
<keyword evidence="2" id="KW-0804">Transcription</keyword>
<dbReference type="AlphaFoldDB" id="A0A4P8II50"/>
<gene>
    <name evidence="4" type="ORF">AR1Y2_3091</name>
</gene>
<dbReference type="InterPro" id="IPR036390">
    <property type="entry name" value="WH_DNA-bd_sf"/>
</dbReference>
<dbReference type="GO" id="GO:0003700">
    <property type="term" value="F:DNA-binding transcription factor activity"/>
    <property type="evidence" value="ECO:0007669"/>
    <property type="project" value="InterPro"/>
</dbReference>
<dbReference type="PANTHER" id="PTHR30363:SF46">
    <property type="entry name" value="LYSR FAMILY TRANSCRIPTIONAL REGULATOR"/>
    <property type="match status" value="1"/>
</dbReference>
<dbReference type="Proteomes" id="UP000298653">
    <property type="component" value="Chromosome"/>
</dbReference>
<name>A0A4P8II50_9FIRM</name>
<evidence type="ECO:0000313" key="5">
    <source>
        <dbReference type="Proteomes" id="UP000298653"/>
    </source>
</evidence>
<proteinExistence type="predicted"/>
<dbReference type="InterPro" id="IPR050313">
    <property type="entry name" value="Carb_Metab_HTH_regulators"/>
</dbReference>
<dbReference type="InterPro" id="IPR014036">
    <property type="entry name" value="DeoR-like_C"/>
</dbReference>
<dbReference type="Gene3D" id="1.10.10.10">
    <property type="entry name" value="Winged helix-like DNA-binding domain superfamily/Winged helix DNA-binding domain"/>
    <property type="match status" value="1"/>
</dbReference>
<dbReference type="OrthoDB" id="9797223at2"/>
<evidence type="ECO:0000256" key="2">
    <source>
        <dbReference type="ARBA" id="ARBA00023163"/>
    </source>
</evidence>
<dbReference type="PANTHER" id="PTHR30363">
    <property type="entry name" value="HTH-TYPE TRANSCRIPTIONAL REGULATOR SRLR-RELATED"/>
    <property type="match status" value="1"/>
</dbReference>
<dbReference type="Gene3D" id="3.40.50.1360">
    <property type="match status" value="1"/>
</dbReference>
<evidence type="ECO:0000256" key="1">
    <source>
        <dbReference type="ARBA" id="ARBA00023015"/>
    </source>
</evidence>
<dbReference type="SMART" id="SM00420">
    <property type="entry name" value="HTH_DEOR"/>
    <property type="match status" value="1"/>
</dbReference>
<dbReference type="PROSITE" id="PS51000">
    <property type="entry name" value="HTH_DEOR_2"/>
    <property type="match status" value="1"/>
</dbReference>
<dbReference type="EMBL" id="CP040058">
    <property type="protein sequence ID" value="QCP36545.1"/>
    <property type="molecule type" value="Genomic_DNA"/>
</dbReference>
<dbReference type="InterPro" id="IPR036388">
    <property type="entry name" value="WH-like_DNA-bd_sf"/>
</dbReference>
<keyword evidence="5" id="KW-1185">Reference proteome</keyword>
<dbReference type="KEGG" id="arf:AR1Y2_3091"/>